<dbReference type="Gene3D" id="3.30.530.20">
    <property type="match status" value="2"/>
</dbReference>
<protein>
    <recommendedName>
        <fullName evidence="2">Coenzyme Q-binding protein COQ10 START domain-containing protein</fullName>
    </recommendedName>
</protein>
<reference evidence="3" key="1">
    <citation type="submission" date="2021-08" db="EMBL/GenBank/DDBJ databases">
        <title>WGS assembly of Ceratopteris richardii.</title>
        <authorList>
            <person name="Marchant D.B."/>
            <person name="Chen G."/>
            <person name="Jenkins J."/>
            <person name="Shu S."/>
            <person name="Leebens-Mack J."/>
            <person name="Grimwood J."/>
            <person name="Schmutz J."/>
            <person name="Soltis P."/>
            <person name="Soltis D."/>
            <person name="Chen Z.-H."/>
        </authorList>
    </citation>
    <scope>NUCLEOTIDE SEQUENCE</scope>
    <source>
        <strain evidence="3">Whitten #5841</strain>
        <tissue evidence="3">Leaf</tissue>
    </source>
</reference>
<keyword evidence="4" id="KW-1185">Reference proteome</keyword>
<dbReference type="Pfam" id="PF03364">
    <property type="entry name" value="Polyketide_cyc"/>
    <property type="match status" value="2"/>
</dbReference>
<organism evidence="3 4">
    <name type="scientific">Ceratopteris richardii</name>
    <name type="common">Triangle waterfern</name>
    <dbReference type="NCBI Taxonomy" id="49495"/>
    <lineage>
        <taxon>Eukaryota</taxon>
        <taxon>Viridiplantae</taxon>
        <taxon>Streptophyta</taxon>
        <taxon>Embryophyta</taxon>
        <taxon>Tracheophyta</taxon>
        <taxon>Polypodiopsida</taxon>
        <taxon>Polypodiidae</taxon>
        <taxon>Polypodiales</taxon>
        <taxon>Pteridineae</taxon>
        <taxon>Pteridaceae</taxon>
        <taxon>Parkerioideae</taxon>
        <taxon>Ceratopteris</taxon>
    </lineage>
</organism>
<feature type="domain" description="Coenzyme Q-binding protein COQ10 START" evidence="2">
    <location>
        <begin position="115"/>
        <end position="246"/>
    </location>
</feature>
<accession>A0A8T2QFB6</accession>
<evidence type="ECO:0000313" key="3">
    <source>
        <dbReference type="EMBL" id="KAH7282406.1"/>
    </source>
</evidence>
<evidence type="ECO:0000256" key="1">
    <source>
        <dbReference type="SAM" id="MobiDB-lite"/>
    </source>
</evidence>
<proteinExistence type="predicted"/>
<feature type="region of interest" description="Disordered" evidence="1">
    <location>
        <begin position="661"/>
        <end position="681"/>
    </location>
</feature>
<evidence type="ECO:0000259" key="2">
    <source>
        <dbReference type="Pfam" id="PF03364"/>
    </source>
</evidence>
<feature type="domain" description="Coenzyme Q-binding protein COQ10 START" evidence="2">
    <location>
        <begin position="330"/>
        <end position="457"/>
    </location>
</feature>
<dbReference type="PANTHER" id="PTHR34060:SF2">
    <property type="entry name" value="OS03G0837900 PROTEIN"/>
    <property type="match status" value="1"/>
</dbReference>
<feature type="compositionally biased region" description="Basic residues" evidence="1">
    <location>
        <begin position="665"/>
        <end position="681"/>
    </location>
</feature>
<dbReference type="OrthoDB" id="2779at2759"/>
<evidence type="ECO:0000313" key="4">
    <source>
        <dbReference type="Proteomes" id="UP000825935"/>
    </source>
</evidence>
<dbReference type="Proteomes" id="UP000825935">
    <property type="component" value="Chromosome 35"/>
</dbReference>
<dbReference type="InterPro" id="IPR023393">
    <property type="entry name" value="START-like_dom_sf"/>
</dbReference>
<comment type="caution">
    <text evidence="3">The sequence shown here is derived from an EMBL/GenBank/DDBJ whole genome shotgun (WGS) entry which is preliminary data.</text>
</comment>
<dbReference type="AlphaFoldDB" id="A0A8T2QFB6"/>
<name>A0A8T2QFB6_CERRI</name>
<dbReference type="PANTHER" id="PTHR34060">
    <property type="entry name" value="POLYKETIDE CYCLASE / DEHYDRASE AND LIPID TRANSPORT PROTEIN"/>
    <property type="match status" value="1"/>
</dbReference>
<dbReference type="EMBL" id="CM035440">
    <property type="protein sequence ID" value="KAH7282407.1"/>
    <property type="molecule type" value="Genomic_DNA"/>
</dbReference>
<sequence>MAAGAVLLTRTSSDNNPLPRVEFACNPQSQSLFIKRDRIQIPLKEKTRKRVLCRTHRDTTDGPNSADDKQFVSFEDWNTYNEKEADNATGLEYDVICDVEIISWRERRIKASIVINANPQRVWQVLTDYEQLSEFIPNLVCSQIIPCPYPGRIWLLQRGMQRMMYWNIEAHVILDLREFQQLGELHFLMVDGDFKRYDGKWHVQAGSRASTTLLQYEVNVVPKIIFPTALVESIIKSDLPKNLCAIAKRAEAEDYHKSPCFSDNHTLAWASKVQGHGNVTMGGVDLQQSALGRTCRLDNNCMVDEIHFRRLDDLLENGGVHRQVVASITVKASSKDVWSVLTEYETLPEFVPNLVNSKILSREGERVRLLQEGCKCLLYMVLHARVILDLWEEPEQGISFRQIEGDFDSFEGTWTLHQLGSQHTVLKYAVDTKIWKNCILAESLVEEVIYEDLPSNLCAIRDRVEKVSKNRSSGLLGSSESSILSEFEMVHEKIETMRCEDGDGAGNHADISMQSDTSVDQKMKSVRNQPLVECLSSDYGLMDREIRNFIATHGQEGVMPMRKDLRQLKRHDIETAIRVMGGYRTVAARMKLSLAYKERKPFGYWDDLQNLQNEVIAVQKQLGCDAKVLPSRLSIERLGKYDLARALERWGGAKEAARILGLKTKGSKKQDRHRKEKKMRQSKIALLRQTQNIPARLSHAMVDPGRPSKKKSAKSVVASEMSARTDQTSSENISHQISRKAVFNALTDITDYSEKSNDLFSGSLVKGKKMPYKTGVPQESSKWLTLVSDAEQQDVQEE</sequence>
<dbReference type="InterPro" id="IPR005031">
    <property type="entry name" value="COQ10_START"/>
</dbReference>
<dbReference type="CDD" id="cd08866">
    <property type="entry name" value="SRPBCC_11"/>
    <property type="match status" value="2"/>
</dbReference>
<dbReference type="GO" id="GO:0042548">
    <property type="term" value="P:regulation of photosynthesis, light reaction"/>
    <property type="evidence" value="ECO:0007669"/>
    <property type="project" value="TreeGrafter"/>
</dbReference>
<gene>
    <name evidence="3" type="ORF">KP509_35G029500</name>
</gene>
<dbReference type="SUPFAM" id="SSF55961">
    <property type="entry name" value="Bet v1-like"/>
    <property type="match status" value="2"/>
</dbReference>
<dbReference type="OMA" id="DHWGAEY"/>
<dbReference type="EMBL" id="CM035440">
    <property type="protein sequence ID" value="KAH7282406.1"/>
    <property type="molecule type" value="Genomic_DNA"/>
</dbReference>